<dbReference type="RefSeq" id="WP_209972677.1">
    <property type="nucleotide sequence ID" value="NZ_JAGGLB010000011.1"/>
</dbReference>
<dbReference type="CDD" id="cd05466">
    <property type="entry name" value="PBP2_LTTR_substrate"/>
    <property type="match status" value="1"/>
</dbReference>
<dbReference type="SUPFAM" id="SSF53850">
    <property type="entry name" value="Periplasmic binding protein-like II"/>
    <property type="match status" value="1"/>
</dbReference>
<dbReference type="Gene3D" id="3.40.190.290">
    <property type="match status" value="1"/>
</dbReference>
<gene>
    <name evidence="2" type="ORF">J2Z66_003562</name>
</gene>
<dbReference type="Pfam" id="PF03466">
    <property type="entry name" value="LysR_substrate"/>
    <property type="match status" value="1"/>
</dbReference>
<keyword evidence="2" id="KW-0238">DNA-binding</keyword>
<protein>
    <submittedName>
        <fullName evidence="2">DNA-binding transcriptional LysR family regulator</fullName>
    </submittedName>
</protein>
<feature type="domain" description="LysR substrate-binding" evidence="1">
    <location>
        <begin position="34"/>
        <end position="123"/>
    </location>
</feature>
<dbReference type="InterPro" id="IPR005119">
    <property type="entry name" value="LysR_subst-bd"/>
</dbReference>
<evidence type="ECO:0000313" key="2">
    <source>
        <dbReference type="EMBL" id="MBP1991954.1"/>
    </source>
</evidence>
<evidence type="ECO:0000259" key="1">
    <source>
        <dbReference type="Pfam" id="PF03466"/>
    </source>
</evidence>
<dbReference type="GO" id="GO:0003677">
    <property type="term" value="F:DNA binding"/>
    <property type="evidence" value="ECO:0007669"/>
    <property type="project" value="UniProtKB-KW"/>
</dbReference>
<evidence type="ECO:0000313" key="3">
    <source>
        <dbReference type="Proteomes" id="UP001519287"/>
    </source>
</evidence>
<comment type="caution">
    <text evidence="2">The sequence shown here is derived from an EMBL/GenBank/DDBJ whole genome shotgun (WGS) entry which is preliminary data.</text>
</comment>
<sequence length="141" mass="16153">MLTEAGLILLKHCHNVFNSLESAREEIAELQEIKQGSLSIGALTGELNQLVSKLLVDFHQRYPQIMLKVVGSDDLIERVIQNEIDFGLTILPVQDERITTVPLYEENLYLTVSSNHPLANREKNRFIRNNRIVVYRISKNP</sequence>
<dbReference type="EMBL" id="JAGGLB010000011">
    <property type="protein sequence ID" value="MBP1991954.1"/>
    <property type="molecule type" value="Genomic_DNA"/>
</dbReference>
<dbReference type="Proteomes" id="UP001519287">
    <property type="component" value="Unassembled WGS sequence"/>
</dbReference>
<keyword evidence="3" id="KW-1185">Reference proteome</keyword>
<dbReference type="InterPro" id="IPR050950">
    <property type="entry name" value="HTH-type_LysR_regulators"/>
</dbReference>
<dbReference type="PANTHER" id="PTHR30419:SF8">
    <property type="entry name" value="NITROGEN ASSIMILATION TRANSCRIPTIONAL ACTIVATOR-RELATED"/>
    <property type="match status" value="1"/>
</dbReference>
<organism evidence="2 3">
    <name type="scientific">Paenibacillus eucommiae</name>
    <dbReference type="NCBI Taxonomy" id="1355755"/>
    <lineage>
        <taxon>Bacteria</taxon>
        <taxon>Bacillati</taxon>
        <taxon>Bacillota</taxon>
        <taxon>Bacilli</taxon>
        <taxon>Bacillales</taxon>
        <taxon>Paenibacillaceae</taxon>
        <taxon>Paenibacillus</taxon>
    </lineage>
</organism>
<dbReference type="PANTHER" id="PTHR30419">
    <property type="entry name" value="HTH-TYPE TRANSCRIPTIONAL REGULATOR YBHD"/>
    <property type="match status" value="1"/>
</dbReference>
<name>A0ABS4IWK0_9BACL</name>
<accession>A0ABS4IWK0</accession>
<proteinExistence type="predicted"/>
<reference evidence="2 3" key="1">
    <citation type="submission" date="2021-03" db="EMBL/GenBank/DDBJ databases">
        <title>Genomic Encyclopedia of Type Strains, Phase IV (KMG-IV): sequencing the most valuable type-strain genomes for metagenomic binning, comparative biology and taxonomic classification.</title>
        <authorList>
            <person name="Goeker M."/>
        </authorList>
    </citation>
    <scope>NUCLEOTIDE SEQUENCE [LARGE SCALE GENOMIC DNA]</scope>
    <source>
        <strain evidence="2 3">DSM 26048</strain>
    </source>
</reference>